<protein>
    <recommendedName>
        <fullName evidence="8">FAR-17a/AIG1-like protein</fullName>
    </recommendedName>
</protein>
<dbReference type="Pfam" id="PF04750">
    <property type="entry name" value="Far-17a_AIG1"/>
    <property type="match status" value="1"/>
</dbReference>
<reference evidence="7" key="1">
    <citation type="journal article" date="2017" name="Nat. Ecol. Evol.">
        <title>Genome expansion and lineage-specific genetic innovations in the forest pathogenic fungi Armillaria.</title>
        <authorList>
            <person name="Sipos G."/>
            <person name="Prasanna A.N."/>
            <person name="Walter M.C."/>
            <person name="O'Connor E."/>
            <person name="Balint B."/>
            <person name="Krizsan K."/>
            <person name="Kiss B."/>
            <person name="Hess J."/>
            <person name="Varga T."/>
            <person name="Slot J."/>
            <person name="Riley R."/>
            <person name="Boka B."/>
            <person name="Rigling D."/>
            <person name="Barry K."/>
            <person name="Lee J."/>
            <person name="Mihaltcheva S."/>
            <person name="LaButti K."/>
            <person name="Lipzen A."/>
            <person name="Waldron R."/>
            <person name="Moloney N.M."/>
            <person name="Sperisen C."/>
            <person name="Kredics L."/>
            <person name="Vagvoelgyi C."/>
            <person name="Patrignani A."/>
            <person name="Fitzpatrick D."/>
            <person name="Nagy I."/>
            <person name="Doyle S."/>
            <person name="Anderson J.B."/>
            <person name="Grigoriev I.V."/>
            <person name="Gueldener U."/>
            <person name="Muensterkoetter M."/>
            <person name="Nagy L.G."/>
        </authorList>
    </citation>
    <scope>NUCLEOTIDE SEQUENCE [LARGE SCALE GENOMIC DNA]</scope>
    <source>
        <strain evidence="7">C18/9</strain>
    </source>
</reference>
<dbReference type="AlphaFoldDB" id="A0A284RP45"/>
<evidence type="ECO:0000256" key="1">
    <source>
        <dbReference type="ARBA" id="ARBA00004127"/>
    </source>
</evidence>
<keyword evidence="7" id="KW-1185">Reference proteome</keyword>
<keyword evidence="3 5" id="KW-1133">Transmembrane helix</keyword>
<evidence type="ECO:0000313" key="7">
    <source>
        <dbReference type="Proteomes" id="UP000219338"/>
    </source>
</evidence>
<proteinExistence type="predicted"/>
<evidence type="ECO:0008006" key="8">
    <source>
        <dbReference type="Google" id="ProtNLM"/>
    </source>
</evidence>
<accession>A0A284RP45</accession>
<keyword evidence="2 5" id="KW-0812">Transmembrane</keyword>
<dbReference type="InterPro" id="IPR006838">
    <property type="entry name" value="ADTRP_AIG1"/>
</dbReference>
<feature type="transmembrane region" description="Helical" evidence="5">
    <location>
        <begin position="78"/>
        <end position="106"/>
    </location>
</feature>
<gene>
    <name evidence="6" type="ORF">ARMOST_13927</name>
</gene>
<evidence type="ECO:0000256" key="5">
    <source>
        <dbReference type="SAM" id="Phobius"/>
    </source>
</evidence>
<dbReference type="Proteomes" id="UP000219338">
    <property type="component" value="Unassembled WGS sequence"/>
</dbReference>
<feature type="transmembrane region" description="Helical" evidence="5">
    <location>
        <begin position="157"/>
        <end position="175"/>
    </location>
</feature>
<name>A0A284RP45_ARMOS</name>
<dbReference type="GO" id="GO:0016020">
    <property type="term" value="C:membrane"/>
    <property type="evidence" value="ECO:0007669"/>
    <property type="project" value="InterPro"/>
</dbReference>
<dbReference type="PANTHER" id="PTHR10989:SF16">
    <property type="entry name" value="AT02829P-RELATED"/>
    <property type="match status" value="1"/>
</dbReference>
<organism evidence="6 7">
    <name type="scientific">Armillaria ostoyae</name>
    <name type="common">Armillaria root rot fungus</name>
    <dbReference type="NCBI Taxonomy" id="47428"/>
    <lineage>
        <taxon>Eukaryota</taxon>
        <taxon>Fungi</taxon>
        <taxon>Dikarya</taxon>
        <taxon>Basidiomycota</taxon>
        <taxon>Agaricomycotina</taxon>
        <taxon>Agaricomycetes</taxon>
        <taxon>Agaricomycetidae</taxon>
        <taxon>Agaricales</taxon>
        <taxon>Marasmiineae</taxon>
        <taxon>Physalacriaceae</taxon>
        <taxon>Armillaria</taxon>
    </lineage>
</organism>
<evidence type="ECO:0000313" key="6">
    <source>
        <dbReference type="EMBL" id="SJL10540.1"/>
    </source>
</evidence>
<evidence type="ECO:0000256" key="4">
    <source>
        <dbReference type="ARBA" id="ARBA00023136"/>
    </source>
</evidence>
<dbReference type="EMBL" id="FUEG01000012">
    <property type="protein sequence ID" value="SJL10540.1"/>
    <property type="molecule type" value="Genomic_DNA"/>
</dbReference>
<evidence type="ECO:0000256" key="2">
    <source>
        <dbReference type="ARBA" id="ARBA00022692"/>
    </source>
</evidence>
<feature type="transmembrane region" description="Helical" evidence="5">
    <location>
        <begin position="47"/>
        <end position="66"/>
    </location>
</feature>
<feature type="transmembrane region" description="Helical" evidence="5">
    <location>
        <begin position="201"/>
        <end position="218"/>
    </location>
</feature>
<dbReference type="PANTHER" id="PTHR10989">
    <property type="entry name" value="ANDROGEN-INDUCED PROTEIN 1-RELATED"/>
    <property type="match status" value="1"/>
</dbReference>
<dbReference type="GO" id="GO:0012505">
    <property type="term" value="C:endomembrane system"/>
    <property type="evidence" value="ECO:0007669"/>
    <property type="project" value="UniProtKB-SubCell"/>
</dbReference>
<keyword evidence="4 5" id="KW-0472">Membrane</keyword>
<dbReference type="OMA" id="CWVEYCA"/>
<evidence type="ECO:0000256" key="3">
    <source>
        <dbReference type="ARBA" id="ARBA00022989"/>
    </source>
</evidence>
<dbReference type="OrthoDB" id="1898221at2759"/>
<sequence length="223" mass="24485">MAFSSSPVLLHSVATAIMTWAHSQLGNSPIDPLVETQYGGHYQFLTILGLVASLCTMGVALLVDLFPSIPALRSLKRTMLMVCMPVEAVVVSVYWTLLLLFPSLILQKYVPSEPTSSHDALPLARIPLPLDLAMHVVPGLSLVLDFLVFEKKYSQELVKLAVPVVLTCGGMYSSWAERNAKLNDGIFPYPFLTENPFETRLGIYVGACVIGYVYFRALNALHA</sequence>
<feature type="transmembrane region" description="Helical" evidence="5">
    <location>
        <begin position="126"/>
        <end position="148"/>
    </location>
</feature>
<comment type="subcellular location">
    <subcellularLocation>
        <location evidence="1">Endomembrane system</location>
        <topology evidence="1">Multi-pass membrane protein</topology>
    </subcellularLocation>
</comment>